<name>A0AA86NA06_9EUKA</name>
<dbReference type="AlphaFoldDB" id="A0AA86NA06"/>
<proteinExistence type="predicted"/>
<accession>A0AA86NA06</accession>
<dbReference type="EMBL" id="CAXDID020000119">
    <property type="protein sequence ID" value="CAL6031072.1"/>
    <property type="molecule type" value="Genomic_DNA"/>
</dbReference>
<evidence type="ECO:0000313" key="4">
    <source>
        <dbReference type="Proteomes" id="UP001642409"/>
    </source>
</evidence>
<keyword evidence="1" id="KW-1133">Transmembrane helix</keyword>
<comment type="caution">
    <text evidence="2">The sequence shown here is derived from an EMBL/GenBank/DDBJ whole genome shotgun (WGS) entry which is preliminary data.</text>
</comment>
<reference evidence="2" key="1">
    <citation type="submission" date="2023-06" db="EMBL/GenBank/DDBJ databases">
        <authorList>
            <person name="Kurt Z."/>
        </authorList>
    </citation>
    <scope>NUCLEOTIDE SEQUENCE</scope>
</reference>
<keyword evidence="4" id="KW-1185">Reference proteome</keyword>
<feature type="transmembrane region" description="Helical" evidence="1">
    <location>
        <begin position="69"/>
        <end position="94"/>
    </location>
</feature>
<gene>
    <name evidence="2" type="ORF">HINF_LOCUS3155</name>
    <name evidence="3" type="ORF">HINF_LOCUS33825</name>
</gene>
<keyword evidence="1" id="KW-0812">Transmembrane</keyword>
<evidence type="ECO:0000313" key="3">
    <source>
        <dbReference type="EMBL" id="CAL6031072.1"/>
    </source>
</evidence>
<evidence type="ECO:0000313" key="2">
    <source>
        <dbReference type="EMBL" id="CAI9915510.1"/>
    </source>
</evidence>
<protein>
    <submittedName>
        <fullName evidence="3">Hypothetical_protein</fullName>
    </submittedName>
</protein>
<dbReference type="EMBL" id="CATOUU010000075">
    <property type="protein sequence ID" value="CAI9915510.1"/>
    <property type="molecule type" value="Genomic_DNA"/>
</dbReference>
<reference evidence="3 4" key="2">
    <citation type="submission" date="2024-07" db="EMBL/GenBank/DDBJ databases">
        <authorList>
            <person name="Akdeniz Z."/>
        </authorList>
    </citation>
    <scope>NUCLEOTIDE SEQUENCE [LARGE SCALE GENOMIC DNA]</scope>
</reference>
<sequence>MVFTAFWKAQFSNIVKLYGCKAFVLCFTSSILLLLLAYWYKHLVYFSFVAFIIREFFQECSNALLYCQFVIWCIDYYLLEYVLYFFSVVIKIFVKLQRPGVEIVVVYFYLRGVYQNSNLLPKSCL</sequence>
<evidence type="ECO:0000256" key="1">
    <source>
        <dbReference type="SAM" id="Phobius"/>
    </source>
</evidence>
<keyword evidence="1" id="KW-0472">Membrane</keyword>
<organism evidence="2">
    <name type="scientific">Hexamita inflata</name>
    <dbReference type="NCBI Taxonomy" id="28002"/>
    <lineage>
        <taxon>Eukaryota</taxon>
        <taxon>Metamonada</taxon>
        <taxon>Diplomonadida</taxon>
        <taxon>Hexamitidae</taxon>
        <taxon>Hexamitinae</taxon>
        <taxon>Hexamita</taxon>
    </lineage>
</organism>
<dbReference type="Proteomes" id="UP001642409">
    <property type="component" value="Unassembled WGS sequence"/>
</dbReference>